<keyword evidence="14 19" id="KW-0057">Aromatic amino acid biosynthesis</keyword>
<evidence type="ECO:0000256" key="19">
    <source>
        <dbReference type="PIRNR" id="PIRNR000514"/>
    </source>
</evidence>
<dbReference type="HAMAP" id="MF_00210">
    <property type="entry name" value="EPSP_synth"/>
    <property type="match status" value="1"/>
</dbReference>
<dbReference type="Gene3D" id="3.40.50.10860">
    <property type="entry name" value="Leucine Dehydrogenase, chain A, domain 1"/>
    <property type="match status" value="1"/>
</dbReference>
<evidence type="ECO:0000259" key="22">
    <source>
        <dbReference type="Pfam" id="PF01761"/>
    </source>
</evidence>
<keyword evidence="11" id="KW-0067">ATP-binding</keyword>
<dbReference type="Proteomes" id="UP000193411">
    <property type="component" value="Unassembled WGS sequence"/>
</dbReference>
<comment type="catalytic activity">
    <reaction evidence="19">
        <text>7-phospho-2-dehydro-3-deoxy-D-arabino-heptonate = 3-dehydroquinate + phosphate</text>
        <dbReference type="Rhea" id="RHEA:21968"/>
        <dbReference type="ChEBI" id="CHEBI:32364"/>
        <dbReference type="ChEBI" id="CHEBI:43474"/>
        <dbReference type="ChEBI" id="CHEBI:58394"/>
        <dbReference type="EC" id="4.2.3.4"/>
    </reaction>
</comment>
<keyword evidence="9 19" id="KW-0418">Kinase</keyword>
<dbReference type="Pfam" id="PF00275">
    <property type="entry name" value="EPSP_synthase"/>
    <property type="match status" value="1"/>
</dbReference>
<dbReference type="PIRSF" id="PIRSF000514">
    <property type="entry name" value="Pentafunct_AroM"/>
    <property type="match status" value="1"/>
</dbReference>
<evidence type="ECO:0000256" key="8">
    <source>
        <dbReference type="ARBA" id="ARBA00022741"/>
    </source>
</evidence>
<dbReference type="GO" id="GO:0003855">
    <property type="term" value="F:3-dehydroquinate dehydratase activity"/>
    <property type="evidence" value="ECO:0007669"/>
    <property type="project" value="UniProtKB-EC"/>
</dbReference>
<dbReference type="EC" id="1.1.1.25" evidence="19"/>
<evidence type="ECO:0000313" key="26">
    <source>
        <dbReference type="EMBL" id="ORZ35725.1"/>
    </source>
</evidence>
<dbReference type="Gene3D" id="3.65.10.10">
    <property type="entry name" value="Enolpyruvate transferase domain"/>
    <property type="match status" value="2"/>
</dbReference>
<evidence type="ECO:0000259" key="25">
    <source>
        <dbReference type="Pfam" id="PF24621"/>
    </source>
</evidence>
<dbReference type="EMBL" id="MCFL01000020">
    <property type="protein sequence ID" value="ORZ35725.1"/>
    <property type="molecule type" value="Genomic_DNA"/>
</dbReference>
<dbReference type="InterPro" id="IPR001381">
    <property type="entry name" value="DHquinase_I"/>
</dbReference>
<dbReference type="InterPro" id="IPR001986">
    <property type="entry name" value="Enolpyruvate_Tfrase_dom"/>
</dbReference>
<comment type="similarity">
    <text evidence="19">In the 2nd section; belongs to the EPSP synthase family.</text>
</comment>
<dbReference type="InterPro" id="IPR027417">
    <property type="entry name" value="P-loop_NTPase"/>
</dbReference>
<dbReference type="InterPro" id="IPR023000">
    <property type="entry name" value="Shikimate_kinase_CS"/>
</dbReference>
<dbReference type="NCBIfam" id="TIGR01356">
    <property type="entry name" value="aroA"/>
    <property type="match status" value="1"/>
</dbReference>
<dbReference type="InterPro" id="IPR036291">
    <property type="entry name" value="NAD(P)-bd_dom_sf"/>
</dbReference>
<proteinExistence type="inferred from homology"/>
<dbReference type="Pfam" id="PF08501">
    <property type="entry name" value="Shikimate_dh_N"/>
    <property type="match status" value="1"/>
</dbReference>
<dbReference type="EC" id="2.7.1.71" evidence="19"/>
<dbReference type="PROSITE" id="PS00885">
    <property type="entry name" value="EPSP_SYNTHASE_2"/>
    <property type="match status" value="1"/>
</dbReference>
<comment type="catalytic activity">
    <reaction evidence="19">
        <text>shikimate + NADP(+) = 3-dehydroshikimate + NADPH + H(+)</text>
        <dbReference type="Rhea" id="RHEA:17737"/>
        <dbReference type="ChEBI" id="CHEBI:15378"/>
        <dbReference type="ChEBI" id="CHEBI:16630"/>
        <dbReference type="ChEBI" id="CHEBI:36208"/>
        <dbReference type="ChEBI" id="CHEBI:57783"/>
        <dbReference type="ChEBI" id="CHEBI:58349"/>
        <dbReference type="EC" id="1.1.1.25"/>
    </reaction>
</comment>
<dbReference type="InterPro" id="IPR013708">
    <property type="entry name" value="Shikimate_DH-bd_N"/>
</dbReference>
<dbReference type="GO" id="GO:0009423">
    <property type="term" value="P:chorismate biosynthetic process"/>
    <property type="evidence" value="ECO:0007669"/>
    <property type="project" value="UniProtKB-UniPathway"/>
</dbReference>
<dbReference type="PANTHER" id="PTHR21090:SF5">
    <property type="entry name" value="PENTAFUNCTIONAL AROM POLYPEPTIDE"/>
    <property type="match status" value="1"/>
</dbReference>
<keyword evidence="15 19" id="KW-0456">Lyase</keyword>
<evidence type="ECO:0000259" key="24">
    <source>
        <dbReference type="Pfam" id="PF18317"/>
    </source>
</evidence>
<dbReference type="Gene3D" id="3.20.20.70">
    <property type="entry name" value="Aldolase class I"/>
    <property type="match status" value="1"/>
</dbReference>
<dbReference type="PANTHER" id="PTHR21090">
    <property type="entry name" value="AROM/DEHYDROQUINATE SYNTHASE"/>
    <property type="match status" value="1"/>
</dbReference>
<dbReference type="EC" id="2.5.1.19" evidence="19"/>
<feature type="domain" description="3-dehydroquinate synthase N-terminal" evidence="22">
    <location>
        <begin position="94"/>
        <end position="206"/>
    </location>
</feature>
<evidence type="ECO:0000259" key="23">
    <source>
        <dbReference type="Pfam" id="PF08501"/>
    </source>
</evidence>
<dbReference type="CDD" id="cd08195">
    <property type="entry name" value="DHQS"/>
    <property type="match status" value="1"/>
</dbReference>
<dbReference type="Pfam" id="PF01761">
    <property type="entry name" value="DHQ_synthase"/>
    <property type="match status" value="1"/>
</dbReference>
<dbReference type="InterPro" id="IPR031322">
    <property type="entry name" value="Shikimate/glucono_kinase"/>
</dbReference>
<feature type="domain" description="Shikimate dehydrogenase substrate binding N-terminal" evidence="23">
    <location>
        <begin position="1339"/>
        <end position="1422"/>
    </location>
</feature>
<keyword evidence="13 19" id="KW-0560">Oxidoreductase</keyword>
<dbReference type="Gene3D" id="3.40.50.300">
    <property type="entry name" value="P-loop containing nucleotide triphosphate hydrolases"/>
    <property type="match status" value="1"/>
</dbReference>
<evidence type="ECO:0000256" key="16">
    <source>
        <dbReference type="ARBA" id="ARBA00023268"/>
    </source>
</evidence>
<evidence type="ECO:0000256" key="17">
    <source>
        <dbReference type="ARBA" id="ARBA00044633"/>
    </source>
</evidence>
<comment type="pathway">
    <text evidence="19">Metabolic intermediate biosynthesis; chorismate biosynthesis; chorismate from D-erythrose 4-phosphate and phosphoenolpyruvate: step 4/7.</text>
</comment>
<comment type="pathway">
    <text evidence="1 19">Metabolic intermediate biosynthesis; chorismate biosynthesis; chorismate from D-erythrose 4-phosphate and phosphoenolpyruvate: step 6/7.</text>
</comment>
<comment type="catalytic activity">
    <reaction evidence="17">
        <text>3-phosphoshikimate + phosphoenolpyruvate = 5-O-(1-carboxyvinyl)-3-phosphoshikimate + phosphate</text>
        <dbReference type="Rhea" id="RHEA:21256"/>
        <dbReference type="ChEBI" id="CHEBI:43474"/>
        <dbReference type="ChEBI" id="CHEBI:57701"/>
        <dbReference type="ChEBI" id="CHEBI:58702"/>
        <dbReference type="ChEBI" id="CHEBI:145989"/>
        <dbReference type="EC" id="2.5.1.19"/>
    </reaction>
    <physiologicalReaction direction="left-to-right" evidence="17">
        <dbReference type="Rhea" id="RHEA:21257"/>
    </physiologicalReaction>
</comment>
<dbReference type="InterPro" id="IPR041121">
    <property type="entry name" value="SDH_C"/>
</dbReference>
<gene>
    <name evidence="26" type="ORF">BCR44DRAFT_1433436</name>
</gene>
<accession>A0A1Y2HMB5</accession>
<dbReference type="NCBIfam" id="TIGR01357">
    <property type="entry name" value="aroB"/>
    <property type="match status" value="1"/>
</dbReference>
<keyword evidence="6 19" id="KW-0808">Transferase</keyword>
<dbReference type="SUPFAM" id="SSF52540">
    <property type="entry name" value="P-loop containing nucleoside triphosphate hydrolases"/>
    <property type="match status" value="1"/>
</dbReference>
<evidence type="ECO:0000256" key="9">
    <source>
        <dbReference type="ARBA" id="ARBA00022777"/>
    </source>
</evidence>
<comment type="catalytic activity">
    <reaction evidence="19">
        <text>3-dehydroquinate = 3-dehydroshikimate + H2O</text>
        <dbReference type="Rhea" id="RHEA:21096"/>
        <dbReference type="ChEBI" id="CHEBI:15377"/>
        <dbReference type="ChEBI" id="CHEBI:16630"/>
        <dbReference type="ChEBI" id="CHEBI:32364"/>
        <dbReference type="EC" id="4.2.1.10"/>
    </reaction>
</comment>
<keyword evidence="5 19" id="KW-0028">Amino-acid biosynthesis</keyword>
<keyword evidence="27" id="KW-1185">Reference proteome</keyword>
<feature type="domain" description="3-dehydroquinate synthase C-terminal" evidence="25">
    <location>
        <begin position="208"/>
        <end position="371"/>
    </location>
</feature>
<dbReference type="GO" id="GO:0005737">
    <property type="term" value="C:cytoplasm"/>
    <property type="evidence" value="ECO:0007669"/>
    <property type="project" value="UniProtKB-SubCell"/>
</dbReference>
<evidence type="ECO:0000256" key="1">
    <source>
        <dbReference type="ARBA" id="ARBA00004811"/>
    </source>
</evidence>
<dbReference type="InterPro" id="IPR056179">
    <property type="entry name" value="DHQS_C"/>
</dbReference>
<dbReference type="InterPro" id="IPR046346">
    <property type="entry name" value="Aminoacid_DH-like_N_sf"/>
</dbReference>
<protein>
    <recommendedName>
        <fullName evidence="19">Pentafunctional AROM polypeptide</fullName>
    </recommendedName>
    <domain>
        <recommendedName>
            <fullName evidence="19">3-dehydroquinate synthase</fullName>
            <shortName evidence="19">DHQS</shortName>
            <ecNumber evidence="19">4.2.3.4</ecNumber>
        </recommendedName>
    </domain>
    <domain>
        <recommendedName>
            <fullName evidence="19">3-phosphoshikimate 1-carboxyvinyltransferase</fullName>
            <ecNumber evidence="19">2.5.1.19</ecNumber>
        </recommendedName>
    </domain>
    <domain>
        <recommendedName>
            <fullName evidence="19">Shikimate kinase</fullName>
            <shortName evidence="19">SK</shortName>
            <ecNumber evidence="19">2.7.1.71</ecNumber>
        </recommendedName>
    </domain>
    <domain>
        <recommendedName>
            <fullName evidence="19">3-dehydroquinate dehydratase</fullName>
            <shortName evidence="19">3-dehydroquinase</shortName>
            <ecNumber evidence="19">4.2.1.10</ecNumber>
        </recommendedName>
    </domain>
    <domain>
        <recommendedName>
            <fullName evidence="19">Shikimate dehydrogenase</fullName>
            <ecNumber evidence="19">1.1.1.25</ecNumber>
        </recommendedName>
    </domain>
</protein>
<comment type="subunit">
    <text evidence="19">Homodimer.</text>
</comment>
<dbReference type="STRING" id="765915.A0A1Y2HMB5"/>
<dbReference type="Gene3D" id="3.40.50.1970">
    <property type="match status" value="1"/>
</dbReference>
<comment type="catalytic activity">
    <reaction evidence="18 19">
        <text>shikimate + ATP = 3-phosphoshikimate + ADP + H(+)</text>
        <dbReference type="Rhea" id="RHEA:13121"/>
        <dbReference type="ChEBI" id="CHEBI:15378"/>
        <dbReference type="ChEBI" id="CHEBI:30616"/>
        <dbReference type="ChEBI" id="CHEBI:36208"/>
        <dbReference type="ChEBI" id="CHEBI:145989"/>
        <dbReference type="ChEBI" id="CHEBI:456216"/>
        <dbReference type="EC" id="2.7.1.71"/>
    </reaction>
</comment>
<comment type="pathway">
    <text evidence="19">Metabolic intermediate biosynthesis; chorismate biosynthesis; chorismate from D-erythrose 4-phosphate and phosphoenolpyruvate: step 3/7.</text>
</comment>
<evidence type="ECO:0000256" key="2">
    <source>
        <dbReference type="ARBA" id="ARBA00004842"/>
    </source>
</evidence>
<dbReference type="InterPro" id="IPR008289">
    <property type="entry name" value="Pentafunct_AroM"/>
</dbReference>
<dbReference type="PROSITE" id="PS01128">
    <property type="entry name" value="SHIKIMATE_KINASE"/>
    <property type="match status" value="1"/>
</dbReference>
<evidence type="ECO:0000256" key="10">
    <source>
        <dbReference type="ARBA" id="ARBA00022833"/>
    </source>
</evidence>
<dbReference type="HAMAP" id="MF_00109">
    <property type="entry name" value="Shikimate_kinase"/>
    <property type="match status" value="1"/>
</dbReference>
<dbReference type="SUPFAM" id="SSF51735">
    <property type="entry name" value="NAD(P)-binding Rossmann-fold domains"/>
    <property type="match status" value="1"/>
</dbReference>
<dbReference type="NCBIfam" id="TIGR01093">
    <property type="entry name" value="aroD"/>
    <property type="match status" value="1"/>
</dbReference>
<comment type="function">
    <text evidence="19">The AROM polypeptide catalyzes 5 consecutive enzymatic reactions in prechorismate polyaromatic amino acid biosynthesis.</text>
</comment>
<evidence type="ECO:0000256" key="3">
    <source>
        <dbReference type="ARBA" id="ARBA00009948"/>
    </source>
</evidence>
<evidence type="ECO:0000256" key="18">
    <source>
        <dbReference type="ARBA" id="ARBA00048567"/>
    </source>
</evidence>
<comment type="subcellular location">
    <subcellularLocation>
        <location evidence="19">Cytoplasm</location>
    </subcellularLocation>
</comment>
<dbReference type="GO" id="GO:0046872">
    <property type="term" value="F:metal ion binding"/>
    <property type="evidence" value="ECO:0007669"/>
    <property type="project" value="UniProtKB-KW"/>
</dbReference>
<dbReference type="Gene3D" id="3.40.50.720">
    <property type="entry name" value="NAD(P)-binding Rossmann-like Domain"/>
    <property type="match status" value="1"/>
</dbReference>
<dbReference type="Pfam" id="PF01202">
    <property type="entry name" value="SKI"/>
    <property type="match status" value="1"/>
</dbReference>
<dbReference type="GO" id="GO:0009073">
    <property type="term" value="P:aromatic amino acid family biosynthetic process"/>
    <property type="evidence" value="ECO:0007669"/>
    <property type="project" value="UniProtKB-KW"/>
</dbReference>
<keyword evidence="7 19" id="KW-0479">Metal-binding</keyword>
<comment type="similarity">
    <text evidence="19">In the 4th section; belongs to the type-I 3-dehydroquinase family.</text>
</comment>
<dbReference type="InterPro" id="IPR013785">
    <property type="entry name" value="Aldolase_TIM"/>
</dbReference>
<dbReference type="OrthoDB" id="204377at2759"/>
<dbReference type="UniPathway" id="UPA00053">
    <property type="reaction ID" value="UER00085"/>
</dbReference>
<keyword evidence="12" id="KW-0521">NADP</keyword>
<dbReference type="InterPro" id="IPR006264">
    <property type="entry name" value="EPSP_synthase"/>
</dbReference>
<dbReference type="SUPFAM" id="SSF51569">
    <property type="entry name" value="Aldolase"/>
    <property type="match status" value="1"/>
</dbReference>
<evidence type="ECO:0000256" key="15">
    <source>
        <dbReference type="ARBA" id="ARBA00023239"/>
    </source>
</evidence>
<keyword evidence="16" id="KW-0511">Multifunctional enzyme</keyword>
<organism evidence="26 27">
    <name type="scientific">Catenaria anguillulae PL171</name>
    <dbReference type="NCBI Taxonomy" id="765915"/>
    <lineage>
        <taxon>Eukaryota</taxon>
        <taxon>Fungi</taxon>
        <taxon>Fungi incertae sedis</taxon>
        <taxon>Blastocladiomycota</taxon>
        <taxon>Blastocladiomycetes</taxon>
        <taxon>Blastocladiales</taxon>
        <taxon>Catenariaceae</taxon>
        <taxon>Catenaria</taxon>
    </lineage>
</organism>
<name>A0A1Y2HMB5_9FUNG</name>
<comment type="caution">
    <text evidence="26">The sequence shown here is derived from an EMBL/GenBank/DDBJ whole genome shotgun (WGS) entry which is preliminary data.</text>
</comment>
<dbReference type="Pfam" id="PF18317">
    <property type="entry name" value="SDH_C"/>
    <property type="match status" value="1"/>
</dbReference>
<dbReference type="SUPFAM" id="SSF55205">
    <property type="entry name" value="EPT/RTPC-like"/>
    <property type="match status" value="1"/>
</dbReference>
<evidence type="ECO:0000256" key="4">
    <source>
        <dbReference type="ARBA" id="ARBA00022490"/>
    </source>
</evidence>
<comment type="cofactor">
    <cofactor evidence="19">
        <name>Zn(2+)</name>
        <dbReference type="ChEBI" id="CHEBI:29105"/>
    </cofactor>
    <text evidence="19">Binds 2 Zn(2+) ions per subunit.</text>
</comment>
<comment type="similarity">
    <text evidence="19">In the N-terminal section; belongs to the dehydroquinate synthase family.</text>
</comment>
<dbReference type="EC" id="4.2.1.10" evidence="19"/>
<sequence>MKMTNTNTTVESLPILGRPAVIQAGFHLTHHLAADLAQLVGPSASRLVIVTDTNVAALHLDPLVAALRAAWAAASEGTTKIAANLGSPNWLLTFVLPPGEAAKTRATKSTIEDWMLAHGCTRDTVVLALGGGVVGDMVGYVAATYMRGCAIVQVPTTLLAMVDSAIGGKTAVDVPAGKNLIGAFHQPLRVYIDPAYLATLPMREIKNGMAEVIKTAAFASADDFALLEHDPERVLKAMASPNAVDPLVLKVIFGSARVKAEVVSADEKEGGLRGLLNFGHTVGHAFEAALTPYMLHGECVSIGMVHEAEMSRRLGHLDQGELGRLVRCISAYGLPVSIHDSLVGKYLAKSGLPQHVAVDRLLDYMKVDKKNSGANKRLVLLSKIGATVEPRASIVSDDIIRLVVSPGVQVVAQPSPASPTSTATATPTRVTVPGSKSISNRALLLAALSTGTTTIHNLLHSDDTQVMLTALQRLGACSYTWDKNVLIVHGHGGKLTVPQDSDAPIYLGNAGTAARFLTCTAALVQGAGPLTVTGNARMQQRPIKPLVEAMQANGIPVTCSATGCLPITVKTGKGVGFPGGKVQLAASISSQYVSAILICAPFAKEEVKLELVGGKVISETYIDMTIAMMRSFGVHVTKVSSNLYHIPRHSSYTAPGDYIVEPDASSATYPLAVAAITGRAVTGDARFALDVLAPMGCTVTQSAAETTVVGPAPGKLRALGNIDMEHLTDAFLTAAVLAAVANAPNAQDGSTRTVISGIANQRVKECNRIKAMRDELAKFGVETDEHEDGLTVVGKDWTGLVKSPAPSVYCYDDHRVAMSFSVLGTLVGANVEERKCVEKTWPAWWDTLEGVLGVQVGGYDVVPSHGPAHKAAASKAQQGPAASVVLIGMRGAGKTSLGRAAARDLGYTFLDVDEEFVRRHDGQPIGEYVAAHGGDWSAFRRKEAELLRELVAKCPTQTVIACGGGVVETPESRNLLKGLEGHVAVIHVRRKMEHVLAELESSNRPSLGEPASKIWERRRAWYETCAGAEFFAAATSSEDGLSSYDWAAVEAQFAEFVKSVTASTANAEAVRASMLKRVTGSTLKVSSTASPLTSFVSLTLPQITDQQADLIRHVTQATDAVELRVDLLAQHDVESVASAFFTLRRIVGPNLPIIFTIRTQSQAGTWPDTQQSQAVDLLSTAIRWGTDMIDIETTLPLQTLKSLQVQAKSRGVLTLLSYHDPSGTYSFHKHRVHWCTQLYLAAAFGDIVKLVGRAHSIQDNHDLASFVERVARDLLGYRTPLIAIHMGPHGQLSRVLNKVLTPVTHEDLAAAAPGQMSIKQIHHALGACGVIQPRRKFYLLGHPIEHSRSPAMHNAGFQALGLPFTYDLHSASEVDEPLRQLVSKSNSQFGGCSVTIPLKEKVHVLCDQVTPAARAIGAINTISFSKDGSQLVGDNTDVEGIRVGIRTKWTTGGRHSEKEVVSALVLGAGGTAARPAQALIKDFAEIALAREVELLAVGLDDTVPADGGFAVVVSTLPRDVQQARVEHGDKWPQAWFSETQVLVEMVYGEPTPIVQAALAQRAEIQLVHGMEVLLEQGVGQFERWTGMRAPREAMTEGVYGHHKH</sequence>
<evidence type="ECO:0000256" key="11">
    <source>
        <dbReference type="ARBA" id="ARBA00022840"/>
    </source>
</evidence>
<evidence type="ECO:0000256" key="6">
    <source>
        <dbReference type="ARBA" id="ARBA00022679"/>
    </source>
</evidence>
<dbReference type="GO" id="GO:0004764">
    <property type="term" value="F:shikimate 3-dehydrogenase (NADP+) activity"/>
    <property type="evidence" value="ECO:0007669"/>
    <property type="project" value="UniProtKB-EC"/>
</dbReference>
<comment type="pathway">
    <text evidence="2 19">Metabolic intermediate biosynthesis; chorismate biosynthesis; chorismate from D-erythrose 4-phosphate and phosphoenolpyruvate: step 5/7.</text>
</comment>
<dbReference type="GO" id="GO:0003866">
    <property type="term" value="F:3-phosphoshikimate 1-carboxyvinyltransferase activity"/>
    <property type="evidence" value="ECO:0007669"/>
    <property type="project" value="UniProtKB-EC"/>
</dbReference>
<dbReference type="Pfam" id="PF24621">
    <property type="entry name" value="DHQS_C"/>
    <property type="match status" value="1"/>
</dbReference>
<dbReference type="Pfam" id="PF01487">
    <property type="entry name" value="DHquinase_I"/>
    <property type="match status" value="1"/>
</dbReference>
<dbReference type="GO" id="GO:0003856">
    <property type="term" value="F:3-dehydroquinate synthase activity"/>
    <property type="evidence" value="ECO:0007669"/>
    <property type="project" value="UniProtKB-EC"/>
</dbReference>
<evidence type="ECO:0000313" key="27">
    <source>
        <dbReference type="Proteomes" id="UP000193411"/>
    </source>
</evidence>
<dbReference type="CDD" id="cd01556">
    <property type="entry name" value="EPSP_synthase"/>
    <property type="match status" value="1"/>
</dbReference>
<keyword evidence="10 19" id="KW-0862">Zinc</keyword>
<evidence type="ECO:0000256" key="14">
    <source>
        <dbReference type="ARBA" id="ARBA00023141"/>
    </source>
</evidence>
<comment type="similarity">
    <text evidence="19">In the C-terminal section; belongs to the shikimate dehydrogenase family.</text>
</comment>
<feature type="domain" description="SDH C-terminal" evidence="24">
    <location>
        <begin position="1569"/>
        <end position="1596"/>
    </location>
</feature>
<dbReference type="SUPFAM" id="SSF56796">
    <property type="entry name" value="Dehydroquinate synthase-like"/>
    <property type="match status" value="1"/>
</dbReference>
<feature type="region of interest" description="Disordered" evidence="20">
    <location>
        <begin position="413"/>
        <end position="432"/>
    </location>
</feature>
<dbReference type="PRINTS" id="PR01100">
    <property type="entry name" value="SHIKIMTKNASE"/>
</dbReference>
<keyword evidence="4 19" id="KW-0963">Cytoplasm</keyword>
<dbReference type="CDD" id="cd00464">
    <property type="entry name" value="SK"/>
    <property type="match status" value="1"/>
</dbReference>
<evidence type="ECO:0000256" key="20">
    <source>
        <dbReference type="SAM" id="MobiDB-lite"/>
    </source>
</evidence>
<feature type="domain" description="Enolpyruvate transferase" evidence="21">
    <location>
        <begin position="429"/>
        <end position="848"/>
    </location>
</feature>
<dbReference type="Gene3D" id="1.20.1090.10">
    <property type="entry name" value="Dehydroquinate synthase-like - alpha domain"/>
    <property type="match status" value="1"/>
</dbReference>
<dbReference type="SUPFAM" id="SSF53223">
    <property type="entry name" value="Aminoacid dehydrogenase-like, N-terminal domain"/>
    <property type="match status" value="1"/>
</dbReference>
<dbReference type="InterPro" id="IPR030960">
    <property type="entry name" value="DHQS/DOIS_N"/>
</dbReference>
<reference evidence="26 27" key="1">
    <citation type="submission" date="2016-07" db="EMBL/GenBank/DDBJ databases">
        <title>Pervasive Adenine N6-methylation of Active Genes in Fungi.</title>
        <authorList>
            <consortium name="DOE Joint Genome Institute"/>
            <person name="Mondo S.J."/>
            <person name="Dannebaum R.O."/>
            <person name="Kuo R.C."/>
            <person name="Labutti K."/>
            <person name="Haridas S."/>
            <person name="Kuo A."/>
            <person name="Salamov A."/>
            <person name="Ahrendt S.R."/>
            <person name="Lipzen A."/>
            <person name="Sullivan W."/>
            <person name="Andreopoulos W.B."/>
            <person name="Clum A."/>
            <person name="Lindquist E."/>
            <person name="Daum C."/>
            <person name="Ramamoorthy G.K."/>
            <person name="Gryganskyi A."/>
            <person name="Culley D."/>
            <person name="Magnuson J.K."/>
            <person name="James T.Y."/>
            <person name="O'Malley M.A."/>
            <person name="Stajich J.E."/>
            <person name="Spatafora J.W."/>
            <person name="Visel A."/>
            <person name="Grigoriev I.V."/>
        </authorList>
    </citation>
    <scope>NUCLEOTIDE SEQUENCE [LARGE SCALE GENOMIC DNA]</scope>
    <source>
        <strain evidence="26 27">PL171</strain>
    </source>
</reference>
<evidence type="ECO:0000259" key="21">
    <source>
        <dbReference type="Pfam" id="PF00275"/>
    </source>
</evidence>
<dbReference type="InterPro" id="IPR013792">
    <property type="entry name" value="RNA3'P_cycl/enolpyr_Trfase_a/b"/>
</dbReference>
<keyword evidence="8" id="KW-0547">Nucleotide-binding</keyword>
<dbReference type="InterPro" id="IPR016037">
    <property type="entry name" value="DHQ_synth_AroB"/>
</dbReference>
<dbReference type="GO" id="GO:0005524">
    <property type="term" value="F:ATP binding"/>
    <property type="evidence" value="ECO:0007669"/>
    <property type="project" value="UniProtKB-KW"/>
</dbReference>
<dbReference type="InterPro" id="IPR000623">
    <property type="entry name" value="Shikimate_kinase/TSH1"/>
</dbReference>
<dbReference type="GO" id="GO:0004765">
    <property type="term" value="F:shikimate kinase activity"/>
    <property type="evidence" value="ECO:0007669"/>
    <property type="project" value="UniProtKB-EC"/>
</dbReference>
<evidence type="ECO:0000256" key="12">
    <source>
        <dbReference type="ARBA" id="ARBA00022857"/>
    </source>
</evidence>
<evidence type="ECO:0000256" key="7">
    <source>
        <dbReference type="ARBA" id="ARBA00022723"/>
    </source>
</evidence>
<comment type="similarity">
    <text evidence="3">Belongs to the EPSP synthase family.</text>
</comment>
<comment type="pathway">
    <text evidence="19">Metabolic intermediate biosynthesis; chorismate biosynthesis; chorismate from D-erythrose 4-phosphate and phosphoenolpyruvate: step 2/7.</text>
</comment>
<dbReference type="InterPro" id="IPR036968">
    <property type="entry name" value="Enolpyruvate_Tfrase_sf"/>
</dbReference>
<comment type="similarity">
    <text evidence="19">In the 3rd section; belongs to the shikimate kinase family.</text>
</comment>
<dbReference type="EC" id="4.2.3.4" evidence="19"/>
<evidence type="ECO:0000256" key="5">
    <source>
        <dbReference type="ARBA" id="ARBA00022605"/>
    </source>
</evidence>
<dbReference type="GO" id="GO:0008652">
    <property type="term" value="P:amino acid biosynthetic process"/>
    <property type="evidence" value="ECO:0007669"/>
    <property type="project" value="UniProtKB-KW"/>
</dbReference>
<dbReference type="FunFam" id="3.40.50.1970:FF:000007">
    <property type="entry name" value="Pentafunctional AROM polypeptide"/>
    <property type="match status" value="1"/>
</dbReference>
<dbReference type="CDD" id="cd00502">
    <property type="entry name" value="DHQase_I"/>
    <property type="match status" value="1"/>
</dbReference>
<dbReference type="InterPro" id="IPR023193">
    <property type="entry name" value="EPSP_synthase_CS"/>
</dbReference>
<evidence type="ECO:0000256" key="13">
    <source>
        <dbReference type="ARBA" id="ARBA00023002"/>
    </source>
</evidence>